<reference evidence="2 3" key="1">
    <citation type="submission" date="2020-02" db="EMBL/GenBank/DDBJ databases">
        <authorList>
            <person name="Chen W.-M."/>
        </authorList>
    </citation>
    <scope>NUCLEOTIDE SEQUENCE [LARGE SCALE GENOMIC DNA]</scope>
    <source>
        <strain evidence="2 3">TWA-26</strain>
    </source>
</reference>
<name>A0ABX0I9N2_9FLAO</name>
<organism evidence="2 3">
    <name type="scientific">Flavobacterium celericrescens</name>
    <dbReference type="NCBI Taxonomy" id="2709780"/>
    <lineage>
        <taxon>Bacteria</taxon>
        <taxon>Pseudomonadati</taxon>
        <taxon>Bacteroidota</taxon>
        <taxon>Flavobacteriia</taxon>
        <taxon>Flavobacteriales</taxon>
        <taxon>Flavobacteriaceae</taxon>
        <taxon>Flavobacterium</taxon>
    </lineage>
</organism>
<proteinExistence type="predicted"/>
<dbReference type="SUPFAM" id="SSF48452">
    <property type="entry name" value="TPR-like"/>
    <property type="match status" value="1"/>
</dbReference>
<dbReference type="EMBL" id="JAAJBV010000001">
    <property type="protein sequence ID" value="NHM03326.1"/>
    <property type="molecule type" value="Genomic_DNA"/>
</dbReference>
<comment type="caution">
    <text evidence="2">The sequence shown here is derived from an EMBL/GenBank/DDBJ whole genome shotgun (WGS) entry which is preliminary data.</text>
</comment>
<dbReference type="InterPro" id="IPR011990">
    <property type="entry name" value="TPR-like_helical_dom_sf"/>
</dbReference>
<gene>
    <name evidence="2" type="ORF">G4L40_01265</name>
</gene>
<accession>A0ABX0I9N2</accession>
<dbReference type="Gene3D" id="1.25.40.10">
    <property type="entry name" value="Tetratricopeptide repeat domain"/>
    <property type="match status" value="3"/>
</dbReference>
<dbReference type="Proteomes" id="UP000761423">
    <property type="component" value="Unassembled WGS sequence"/>
</dbReference>
<evidence type="ECO:0000313" key="3">
    <source>
        <dbReference type="Proteomes" id="UP000761423"/>
    </source>
</evidence>
<dbReference type="PROSITE" id="PS51257">
    <property type="entry name" value="PROKAR_LIPOPROTEIN"/>
    <property type="match status" value="1"/>
</dbReference>
<sequence length="876" mass="101524">MKSNIIKYSLSISFILFLIACSVKKDKFINRNFHAVTTEYNVLYNGNLALDKGLADLKTTYQDNFWEILPVERMPSNEEALLPGQTKNPNFERAEEKAVKAIQKHSMNIAGTEKNPQMDEAYLLLAKARYYDNRFIPSLEALNYILYKYPLSDKIYHAKVWREKVNIRLDNDEVAIKNLKKLLEDKKISGQDLADANAMLTQAYLNIQAKDSAIATIKIAKETTENNEEKARYSFILGQLYESMNYQDSAYLAFDDVIQMNRKSPRRYIIQAHAKQAQQFDYKKGDTLAFVEKFTKLLEDRENRPYLDVLNHQIGLFYDKQEKNRVAEKYYNKSIKSTSQDKYLVSSNYRNIGEIHFREAQYKIAGKYYDSTLLRLDERTREYRKIKKKRVNLDDVIKYETIAQQNDSILTVVAMNDLDRKKYYDDYIIKLKASDEKKAKLAAEKAEKEANILAANNKNTGDPLKQGKDNLPTMPKDGGPSTLPPGMGDMGSIDNNSFYFYNPVTVEYGKKEFSGKWGKRVLKDNWRWSSDTNLDSNNADEEDLSDEKETDSTALAVNPKYNSDFYLKQIPTDTKLLDSLAKDRNFAYYQLGIIYKEKFRENELAAARLEQLLKNNPEERLILPAKYNLFKIYQIIAPAKAELMKQQILSEYPTSRYAEIVKNPSVEITDEANPEIVYNALYKKFENNQIREVLAEVDAQINRFTGEEAVSKFELLKAKVIGRLQGLEEYKKALNFVALTYPNIEEGKQAENLLKTDIPKLEALTFSKEEATEWKILFPKKFPLDKEVKNLTDKIEKYLKDANAVLLKSSNDIYTVTDNFIVIHGFSSKESANSVLSVLKEHKNYKIKDQAYIISTEDYKIVQMKKKFEEWLQLNK</sequence>
<dbReference type="RefSeq" id="WP_166235234.1">
    <property type="nucleotide sequence ID" value="NZ_JAAJBV010000001.1"/>
</dbReference>
<feature type="region of interest" description="Disordered" evidence="1">
    <location>
        <begin position="531"/>
        <end position="553"/>
    </location>
</feature>
<feature type="compositionally biased region" description="Acidic residues" evidence="1">
    <location>
        <begin position="538"/>
        <end position="549"/>
    </location>
</feature>
<keyword evidence="3" id="KW-1185">Reference proteome</keyword>
<protein>
    <submittedName>
        <fullName evidence="2">Gliding motility protein</fullName>
    </submittedName>
</protein>
<evidence type="ECO:0000313" key="2">
    <source>
        <dbReference type="EMBL" id="NHM03326.1"/>
    </source>
</evidence>
<feature type="region of interest" description="Disordered" evidence="1">
    <location>
        <begin position="457"/>
        <end position="484"/>
    </location>
</feature>
<evidence type="ECO:0000256" key="1">
    <source>
        <dbReference type="SAM" id="MobiDB-lite"/>
    </source>
</evidence>